<accession>I3S7Y8</accession>
<dbReference type="AlphaFoldDB" id="I3S7Y8"/>
<evidence type="ECO:0000256" key="1">
    <source>
        <dbReference type="SAM" id="MobiDB-lite"/>
    </source>
</evidence>
<organism evidence="2">
    <name type="scientific">Medicago truncatula</name>
    <name type="common">Barrel medic</name>
    <name type="synonym">Medicago tribuloides</name>
    <dbReference type="NCBI Taxonomy" id="3880"/>
    <lineage>
        <taxon>Eukaryota</taxon>
        <taxon>Viridiplantae</taxon>
        <taxon>Streptophyta</taxon>
        <taxon>Embryophyta</taxon>
        <taxon>Tracheophyta</taxon>
        <taxon>Spermatophyta</taxon>
        <taxon>Magnoliopsida</taxon>
        <taxon>eudicotyledons</taxon>
        <taxon>Gunneridae</taxon>
        <taxon>Pentapetalae</taxon>
        <taxon>rosids</taxon>
        <taxon>fabids</taxon>
        <taxon>Fabales</taxon>
        <taxon>Fabaceae</taxon>
        <taxon>Papilionoideae</taxon>
        <taxon>50 kb inversion clade</taxon>
        <taxon>NPAAA clade</taxon>
        <taxon>Hologalegina</taxon>
        <taxon>IRL clade</taxon>
        <taxon>Trifolieae</taxon>
        <taxon>Medicago</taxon>
    </lineage>
</organism>
<evidence type="ECO:0000313" key="2">
    <source>
        <dbReference type="EMBL" id="AFK36380.1"/>
    </source>
</evidence>
<reference evidence="2" key="1">
    <citation type="submission" date="2012-05" db="EMBL/GenBank/DDBJ databases">
        <authorList>
            <person name="Krishnakumar V."/>
            <person name="Cheung F."/>
            <person name="Xiao Y."/>
            <person name="Chan A."/>
            <person name="Moskal W.A."/>
            <person name="Town C.D."/>
        </authorList>
    </citation>
    <scope>NUCLEOTIDE SEQUENCE</scope>
</reference>
<feature type="region of interest" description="Disordered" evidence="1">
    <location>
        <begin position="32"/>
        <end position="62"/>
    </location>
</feature>
<dbReference type="ExpressionAtlas" id="I3S7Y8">
    <property type="expression patterns" value="differential"/>
</dbReference>
<protein>
    <submittedName>
        <fullName evidence="2">Uncharacterized protein</fullName>
    </submittedName>
</protein>
<feature type="compositionally biased region" description="Polar residues" evidence="1">
    <location>
        <begin position="32"/>
        <end position="45"/>
    </location>
</feature>
<sequence>MQPFRKPKLCQQLHHLFRFTTTLNLHLPQIKSLSTDSNDPKSSSPLPNPIDAGSSTENPSVYGQGCIIPQPLTLFGKQDPPFLKIPLMAIVIAMTLIQNLHLKVEQVSCIISLLILYFVSNIETLGII</sequence>
<proteinExistence type="evidence at transcript level"/>
<dbReference type="EMBL" id="BT136585">
    <property type="protein sequence ID" value="AFK36380.1"/>
    <property type="molecule type" value="mRNA"/>
</dbReference>
<name>I3S7Y8_MEDTR</name>